<keyword evidence="2" id="KW-1133">Transmembrane helix</keyword>
<dbReference type="AlphaFoldDB" id="A0A1W6ZNL5"/>
<dbReference type="KEGG" id="psin:CAK95_07750"/>
<gene>
    <name evidence="3" type="ORF">CAK95_07750</name>
</gene>
<dbReference type="STRING" id="1235591.CAK95_07750"/>
<dbReference type="InterPro" id="IPR036909">
    <property type="entry name" value="Cyt_c-like_dom_sf"/>
</dbReference>
<protein>
    <recommendedName>
        <fullName evidence="5">Cytochrome c domain-containing protein</fullName>
    </recommendedName>
</protein>
<dbReference type="Proteomes" id="UP000194137">
    <property type="component" value="Chromosome"/>
</dbReference>
<evidence type="ECO:0000313" key="4">
    <source>
        <dbReference type="Proteomes" id="UP000194137"/>
    </source>
</evidence>
<feature type="transmembrane region" description="Helical" evidence="2">
    <location>
        <begin position="22"/>
        <end position="39"/>
    </location>
</feature>
<organism evidence="3 4">
    <name type="scientific">Pseudorhodoplanes sinuspersici</name>
    <dbReference type="NCBI Taxonomy" id="1235591"/>
    <lineage>
        <taxon>Bacteria</taxon>
        <taxon>Pseudomonadati</taxon>
        <taxon>Pseudomonadota</taxon>
        <taxon>Alphaproteobacteria</taxon>
        <taxon>Hyphomicrobiales</taxon>
        <taxon>Pseudorhodoplanes</taxon>
    </lineage>
</organism>
<dbReference type="Gene3D" id="1.10.760.10">
    <property type="entry name" value="Cytochrome c-like domain"/>
    <property type="match status" value="1"/>
</dbReference>
<accession>A0A1W6ZNL5</accession>
<keyword evidence="4" id="KW-1185">Reference proteome</keyword>
<reference evidence="3 4" key="1">
    <citation type="submission" date="2017-05" db="EMBL/GenBank/DDBJ databases">
        <title>Full genome sequence of Pseudorhodoplanes sinuspersici.</title>
        <authorList>
            <person name="Dastgheib S.M.M."/>
            <person name="Shavandi M."/>
            <person name="Tirandaz H."/>
        </authorList>
    </citation>
    <scope>NUCLEOTIDE SEQUENCE [LARGE SCALE GENOMIC DNA]</scope>
    <source>
        <strain evidence="3 4">RIPI110</strain>
    </source>
</reference>
<dbReference type="GO" id="GO:0009055">
    <property type="term" value="F:electron transfer activity"/>
    <property type="evidence" value="ECO:0007669"/>
    <property type="project" value="InterPro"/>
</dbReference>
<dbReference type="GO" id="GO:0020037">
    <property type="term" value="F:heme binding"/>
    <property type="evidence" value="ECO:0007669"/>
    <property type="project" value="InterPro"/>
</dbReference>
<dbReference type="SUPFAM" id="SSF46626">
    <property type="entry name" value="Cytochrome c"/>
    <property type="match status" value="1"/>
</dbReference>
<feature type="region of interest" description="Disordered" evidence="1">
    <location>
        <begin position="43"/>
        <end position="62"/>
    </location>
</feature>
<proteinExistence type="predicted"/>
<evidence type="ECO:0000256" key="1">
    <source>
        <dbReference type="SAM" id="MobiDB-lite"/>
    </source>
</evidence>
<dbReference type="EMBL" id="CP021112">
    <property type="protein sequence ID" value="ARP98986.1"/>
    <property type="molecule type" value="Genomic_DNA"/>
</dbReference>
<keyword evidence="2" id="KW-0812">Transmembrane</keyword>
<keyword evidence="2" id="KW-0472">Membrane</keyword>
<name>A0A1W6ZNL5_9HYPH</name>
<evidence type="ECO:0000313" key="3">
    <source>
        <dbReference type="EMBL" id="ARP98986.1"/>
    </source>
</evidence>
<evidence type="ECO:0008006" key="5">
    <source>
        <dbReference type="Google" id="ProtNLM"/>
    </source>
</evidence>
<evidence type="ECO:0000256" key="2">
    <source>
        <dbReference type="SAM" id="Phobius"/>
    </source>
</evidence>
<sequence>MQILDPLPNPPPFRGREPVRDVAIAVIIAAALSLIPVFTHAQQQRSFTPTDESPDDLPAGSGREETFYACTACHGFKIVAQQGLTRAQWDDSLNWMTTKHGMNAIEGDDRKIILDYLEQHYPPRSKPGRGSPNPFL</sequence>